<dbReference type="SMART" id="SM00256">
    <property type="entry name" value="FBOX"/>
    <property type="match status" value="1"/>
</dbReference>
<feature type="domain" description="F-box" evidence="1">
    <location>
        <begin position="205"/>
        <end position="251"/>
    </location>
</feature>
<dbReference type="Pfam" id="PF12937">
    <property type="entry name" value="F-box-like"/>
    <property type="match status" value="1"/>
</dbReference>
<reference evidence="2" key="1">
    <citation type="submission" date="2023-06" db="EMBL/GenBank/DDBJ databases">
        <authorList>
            <person name="Noh H."/>
        </authorList>
    </citation>
    <scope>NUCLEOTIDE SEQUENCE</scope>
    <source>
        <strain evidence="2">DUCC20226</strain>
    </source>
</reference>
<comment type="caution">
    <text evidence="2">The sequence shown here is derived from an EMBL/GenBank/DDBJ whole genome shotgun (WGS) entry which is preliminary data.</text>
</comment>
<evidence type="ECO:0000313" key="2">
    <source>
        <dbReference type="EMBL" id="KAK2615913.1"/>
    </source>
</evidence>
<proteinExistence type="predicted"/>
<organism evidence="2 3">
    <name type="scientific">Phomopsis amygdali</name>
    <name type="common">Fusicoccum amygdali</name>
    <dbReference type="NCBI Taxonomy" id="1214568"/>
    <lineage>
        <taxon>Eukaryota</taxon>
        <taxon>Fungi</taxon>
        <taxon>Dikarya</taxon>
        <taxon>Ascomycota</taxon>
        <taxon>Pezizomycotina</taxon>
        <taxon>Sordariomycetes</taxon>
        <taxon>Sordariomycetidae</taxon>
        <taxon>Diaporthales</taxon>
        <taxon>Diaporthaceae</taxon>
        <taxon>Diaporthe</taxon>
    </lineage>
</organism>
<evidence type="ECO:0000313" key="3">
    <source>
        <dbReference type="Proteomes" id="UP001265746"/>
    </source>
</evidence>
<dbReference type="SUPFAM" id="SSF81383">
    <property type="entry name" value="F-box domain"/>
    <property type="match status" value="1"/>
</dbReference>
<keyword evidence="3" id="KW-1185">Reference proteome</keyword>
<dbReference type="AlphaFoldDB" id="A0AAD9SU77"/>
<gene>
    <name evidence="2" type="ORF">N8I77_002634</name>
</gene>
<dbReference type="Gene3D" id="3.80.10.10">
    <property type="entry name" value="Ribonuclease Inhibitor"/>
    <property type="match status" value="1"/>
</dbReference>
<dbReference type="Gene3D" id="1.20.1280.50">
    <property type="match status" value="1"/>
</dbReference>
<name>A0AAD9SU77_PHOAM</name>
<accession>A0AAD9SU77</accession>
<dbReference type="InterPro" id="IPR036047">
    <property type="entry name" value="F-box-like_dom_sf"/>
</dbReference>
<sequence length="706" mass="79748">MPEVTTNDRQKVILDQARKLYRDGNCDNNLLTHTFKGLLRCPCTRDVMVQSKKLGLSLKEIPIPRCHCKDFESLPIWGSHRLALYKMAKRPCTCGSGLFHCNSQGHLAALEGMIATYEKLDSPVKAREHASLLIIISPRAPEGYLRFAKALRLCDTAQSPDTTARCRWIYRQAIESVQAYGNKDHDKLKSLANKLSQVLAGLLRRDIIGSLPVELRNMILGNLSNADLCRCMRVSKSWKGVCLDQTLWKHLTIVKNWSAAKPRPLRKRAFNNIITKRAQANVKSLTLWGVHDFGISLETFKATLKVLDRLEFLSLKGTNGVDGTDLDFPGAPPCHEWSKSVFEGAPPCLKTLRLGGFRTMDLPPDWPVPSRIPMAQSLEELSLGQLTGRSVTPRMLLSTVWPKLTKLRMVRTKDHFPLRVDLELLAKATPSLRDLCIRDPLGCSKAFSMPVSWENLERLELTMQSPNDGVHLGDDVLILPKLPPTTRSLVFPRNAISLLGAYRQLAQEEPDIIQYNAFLTQLGHPPVSDTGFQPPVTELERLEHLCVKDLGALYDRHINFDHLSWFLEFVKPSMTNGSLASLAITFCPEIRFMFDKVLNKKAIHTLSCFSFTEQSTVVSQCGDTFVHWLEGFPYLTTLGVFPQKFEGCWMLLSKILAKDTRIKTIYTNILTGVWRDWILDRAREKSVEIIEADCIPEPVLQPLESE</sequence>
<protein>
    <recommendedName>
        <fullName evidence="1">F-box domain-containing protein</fullName>
    </recommendedName>
</protein>
<evidence type="ECO:0000259" key="1">
    <source>
        <dbReference type="PROSITE" id="PS50181"/>
    </source>
</evidence>
<dbReference type="Proteomes" id="UP001265746">
    <property type="component" value="Unassembled WGS sequence"/>
</dbReference>
<dbReference type="EMBL" id="JAUJFL010000001">
    <property type="protein sequence ID" value="KAK2615913.1"/>
    <property type="molecule type" value="Genomic_DNA"/>
</dbReference>
<dbReference type="InterPro" id="IPR001810">
    <property type="entry name" value="F-box_dom"/>
</dbReference>
<dbReference type="SUPFAM" id="SSF52047">
    <property type="entry name" value="RNI-like"/>
    <property type="match status" value="1"/>
</dbReference>
<dbReference type="InterPro" id="IPR032675">
    <property type="entry name" value="LRR_dom_sf"/>
</dbReference>
<dbReference type="PROSITE" id="PS50181">
    <property type="entry name" value="FBOX"/>
    <property type="match status" value="1"/>
</dbReference>